<evidence type="ECO:0000313" key="2">
    <source>
        <dbReference type="EMBL" id="QDU25130.1"/>
    </source>
</evidence>
<evidence type="ECO:0000313" key="3">
    <source>
        <dbReference type="Proteomes" id="UP000315017"/>
    </source>
</evidence>
<dbReference type="KEGG" id="aagg:ETAA8_01910"/>
<dbReference type="Proteomes" id="UP000315017">
    <property type="component" value="Chromosome"/>
</dbReference>
<accession>A0A517Y4L9</accession>
<dbReference type="Pfam" id="PF19783">
    <property type="entry name" value="DUF6268"/>
    <property type="match status" value="1"/>
</dbReference>
<gene>
    <name evidence="2" type="ORF">ETAA8_01910</name>
</gene>
<organism evidence="2 3">
    <name type="scientific">Anatilimnocola aggregata</name>
    <dbReference type="NCBI Taxonomy" id="2528021"/>
    <lineage>
        <taxon>Bacteria</taxon>
        <taxon>Pseudomonadati</taxon>
        <taxon>Planctomycetota</taxon>
        <taxon>Planctomycetia</taxon>
        <taxon>Pirellulales</taxon>
        <taxon>Pirellulaceae</taxon>
        <taxon>Anatilimnocola</taxon>
    </lineage>
</organism>
<reference evidence="2 3" key="1">
    <citation type="submission" date="2019-02" db="EMBL/GenBank/DDBJ databases">
        <title>Deep-cultivation of Planctomycetes and their phenomic and genomic characterization uncovers novel biology.</title>
        <authorList>
            <person name="Wiegand S."/>
            <person name="Jogler M."/>
            <person name="Boedeker C."/>
            <person name="Pinto D."/>
            <person name="Vollmers J."/>
            <person name="Rivas-Marin E."/>
            <person name="Kohn T."/>
            <person name="Peeters S.H."/>
            <person name="Heuer A."/>
            <person name="Rast P."/>
            <person name="Oberbeckmann S."/>
            <person name="Bunk B."/>
            <person name="Jeske O."/>
            <person name="Meyerdierks A."/>
            <person name="Storesund J.E."/>
            <person name="Kallscheuer N."/>
            <person name="Luecker S."/>
            <person name="Lage O.M."/>
            <person name="Pohl T."/>
            <person name="Merkel B.J."/>
            <person name="Hornburger P."/>
            <person name="Mueller R.-W."/>
            <person name="Bruemmer F."/>
            <person name="Labrenz M."/>
            <person name="Spormann A.M."/>
            <person name="Op den Camp H."/>
            <person name="Overmann J."/>
            <person name="Amann R."/>
            <person name="Jetten M.S.M."/>
            <person name="Mascher T."/>
            <person name="Medema M.H."/>
            <person name="Devos D.P."/>
            <person name="Kaster A.-K."/>
            <person name="Ovreas L."/>
            <person name="Rohde M."/>
            <person name="Galperin M.Y."/>
            <person name="Jogler C."/>
        </authorList>
    </citation>
    <scope>NUCLEOTIDE SEQUENCE [LARGE SCALE GENOMIC DNA]</scope>
    <source>
        <strain evidence="2 3">ETA_A8</strain>
    </source>
</reference>
<dbReference type="AlphaFoldDB" id="A0A517Y4L9"/>
<feature type="domain" description="DUF6268" evidence="1">
    <location>
        <begin position="150"/>
        <end position="263"/>
    </location>
</feature>
<name>A0A517Y4L9_9BACT</name>
<dbReference type="OrthoDB" id="212671at2"/>
<sequence>MHCWRGLGGTNGLVMIWLLLGMVADARCQDEIAWPTQTSPQLIEQWPEVDPLFVDEEALLFAPREGTYPAEFQPRETAGPPGQDRSPLRLGALWVPSQNVRGQGSELSFTGLQASLAFPLYIEPTGRSIWLAMTNLEHLEIGGNAILPDSGTPLPADLWKLSIGTLHSREFDNGWRAGFMFNVGSASDRPFAGIRDMTLTTLGFLNVPSGERDAWSFSLFYSPTSQLPFPIPGVAYVWRPSDQFTANIGIPFSLRYQPTETFTFTASYLPLTNVALRGSQRLGDYWNLYASYQIVNETYWLSERVNTQDRLYLFDQRVGIGLERELAFGFKLDLAAAYLFDRRIFQAESFSDARHDVLDIEPGPAVSLLFSWSR</sequence>
<dbReference type="InterPro" id="IPR046235">
    <property type="entry name" value="DUF6268"/>
</dbReference>
<protein>
    <recommendedName>
        <fullName evidence="1">DUF6268 domain-containing protein</fullName>
    </recommendedName>
</protein>
<evidence type="ECO:0000259" key="1">
    <source>
        <dbReference type="Pfam" id="PF19783"/>
    </source>
</evidence>
<dbReference type="EMBL" id="CP036274">
    <property type="protein sequence ID" value="QDU25130.1"/>
    <property type="molecule type" value="Genomic_DNA"/>
</dbReference>
<dbReference type="RefSeq" id="WP_145083530.1">
    <property type="nucleotide sequence ID" value="NZ_CP036274.1"/>
</dbReference>
<proteinExistence type="predicted"/>
<keyword evidence="3" id="KW-1185">Reference proteome</keyword>